<name>A0A1B8HKN5_9GAMM</name>
<feature type="compositionally biased region" description="Basic and acidic residues" evidence="1">
    <location>
        <begin position="148"/>
        <end position="160"/>
    </location>
</feature>
<feature type="region of interest" description="Disordered" evidence="1">
    <location>
        <begin position="106"/>
        <end position="176"/>
    </location>
</feature>
<sequence length="327" mass="36458">MSSKLHGLVWEGCAFAGLSLSRVAVMARLADFASDEGISWPAVETIRRQIGAKSINTVTAAIKELERDNWLTKQERKSGNRNLSNVYRINVEKLELASCAARKHYRKMTPPKSTPPIFEGSNIEGSNIGGANIEKTGAINPPMVDPDPSLKTDPSDKRSSCPDATPPDDHKVSPDSDFIARHPEAAVFSAGKRQWGTAEDLLCAQWIWQRILTLYEQAAESDGEVSRPKEPSWTQWANEIRLMCGQDGRTHRQICEMFGRVNRDAFWCRNILSPGKLREQWDKLSLKFSVLPSDRQHGTAGRENLDFSNTDWIDGIENDLVSAGVLP</sequence>
<gene>
    <name evidence="2" type="ORF">AYY17_17680</name>
</gene>
<proteinExistence type="predicted"/>
<evidence type="ECO:0000313" key="2">
    <source>
        <dbReference type="EMBL" id="OBU09832.1"/>
    </source>
</evidence>
<protein>
    <submittedName>
        <fullName evidence="2">DNA-binding protein</fullName>
    </submittedName>
</protein>
<feature type="compositionally biased region" description="Basic and acidic residues" evidence="1">
    <location>
        <begin position="167"/>
        <end position="176"/>
    </location>
</feature>
<comment type="caution">
    <text evidence="2">The sequence shown here is derived from an EMBL/GenBank/DDBJ whole genome shotgun (WGS) entry which is preliminary data.</text>
</comment>
<dbReference type="EMBL" id="LZEX01000007">
    <property type="protein sequence ID" value="OBU09832.1"/>
    <property type="molecule type" value="Genomic_DNA"/>
</dbReference>
<evidence type="ECO:0000256" key="1">
    <source>
        <dbReference type="SAM" id="MobiDB-lite"/>
    </source>
</evidence>
<evidence type="ECO:0000313" key="3">
    <source>
        <dbReference type="Proteomes" id="UP000092247"/>
    </source>
</evidence>
<dbReference type="GO" id="GO:0003677">
    <property type="term" value="F:DNA binding"/>
    <property type="evidence" value="ECO:0007669"/>
    <property type="project" value="UniProtKB-KW"/>
</dbReference>
<dbReference type="RefSeq" id="WP_067422471.1">
    <property type="nucleotide sequence ID" value="NZ_LZEX01000007.1"/>
</dbReference>
<accession>A0A1B8HKN5</accession>
<keyword evidence="2" id="KW-0238">DNA-binding</keyword>
<dbReference type="Proteomes" id="UP000092247">
    <property type="component" value="Unassembled WGS sequence"/>
</dbReference>
<dbReference type="InterPro" id="IPR036388">
    <property type="entry name" value="WH-like_DNA-bd_sf"/>
</dbReference>
<dbReference type="Gene3D" id="1.10.10.10">
    <property type="entry name" value="Winged helix-like DNA-binding domain superfamily/Winged helix DNA-binding domain"/>
    <property type="match status" value="1"/>
</dbReference>
<dbReference type="Pfam" id="PF13730">
    <property type="entry name" value="HTH_36"/>
    <property type="match status" value="1"/>
</dbReference>
<reference evidence="2 3" key="1">
    <citation type="submission" date="2016-06" db="EMBL/GenBank/DDBJ databases">
        <authorList>
            <person name="Kjaerup R.B."/>
            <person name="Dalgaard T.S."/>
            <person name="Juul-Madsen H.R."/>
        </authorList>
    </citation>
    <scope>NUCLEOTIDE SEQUENCE [LARGE SCALE GENOMIC DNA]</scope>
    <source>
        <strain evidence="2 3">GCSL-Mp3</strain>
    </source>
</reference>
<organism evidence="2 3">
    <name type="scientific">Morganella psychrotolerans</name>
    <dbReference type="NCBI Taxonomy" id="368603"/>
    <lineage>
        <taxon>Bacteria</taxon>
        <taxon>Pseudomonadati</taxon>
        <taxon>Pseudomonadota</taxon>
        <taxon>Gammaproteobacteria</taxon>
        <taxon>Enterobacterales</taxon>
        <taxon>Morganellaceae</taxon>
        <taxon>Morganella</taxon>
    </lineage>
</organism>
<dbReference type="AlphaFoldDB" id="A0A1B8HKN5"/>